<evidence type="ECO:0000256" key="1">
    <source>
        <dbReference type="ARBA" id="ARBA00008061"/>
    </source>
</evidence>
<dbReference type="InterPro" id="IPR014756">
    <property type="entry name" value="Ig_E-set"/>
</dbReference>
<proteinExistence type="inferred from homology"/>
<dbReference type="Proteomes" id="UP001560573">
    <property type="component" value="Unassembled WGS sequence"/>
</dbReference>
<dbReference type="Pfam" id="PF16328">
    <property type="entry name" value="DUF4961"/>
    <property type="match status" value="1"/>
</dbReference>
<dbReference type="Pfam" id="PF00128">
    <property type="entry name" value="Alpha-amylase"/>
    <property type="match status" value="2"/>
</dbReference>
<feature type="signal peptide" evidence="2">
    <location>
        <begin position="1"/>
        <end position="19"/>
    </location>
</feature>
<dbReference type="CDD" id="cd11350">
    <property type="entry name" value="AmyAc_4"/>
    <property type="match status" value="1"/>
</dbReference>
<reference evidence="4 5" key="1">
    <citation type="submission" date="2023-07" db="EMBL/GenBank/DDBJ databases">
        <authorList>
            <person name="Lian W.-H."/>
        </authorList>
    </citation>
    <scope>NUCLEOTIDE SEQUENCE [LARGE SCALE GENOMIC DNA]</scope>
    <source>
        <strain evidence="4 5">SYSU DXS3180</strain>
    </source>
</reference>
<feature type="chain" id="PRO_5046122278" evidence="2">
    <location>
        <begin position="20"/>
        <end position="854"/>
    </location>
</feature>
<dbReference type="SUPFAM" id="SSF51445">
    <property type="entry name" value="(Trans)glycosidases"/>
    <property type="match status" value="1"/>
</dbReference>
<dbReference type="SMART" id="SM00642">
    <property type="entry name" value="Aamy"/>
    <property type="match status" value="1"/>
</dbReference>
<evidence type="ECO:0000256" key="2">
    <source>
        <dbReference type="SAM" id="SignalP"/>
    </source>
</evidence>
<dbReference type="InterPro" id="IPR004193">
    <property type="entry name" value="Glyco_hydro_13_N"/>
</dbReference>
<evidence type="ECO:0000313" key="4">
    <source>
        <dbReference type="EMBL" id="MEX6689078.1"/>
    </source>
</evidence>
<dbReference type="PROSITE" id="PS51257">
    <property type="entry name" value="PROKAR_LIPOPROTEIN"/>
    <property type="match status" value="1"/>
</dbReference>
<dbReference type="RefSeq" id="WP_369330486.1">
    <property type="nucleotide sequence ID" value="NZ_JAULBC010000005.1"/>
</dbReference>
<keyword evidence="5" id="KW-1185">Reference proteome</keyword>
<evidence type="ECO:0000313" key="5">
    <source>
        <dbReference type="Proteomes" id="UP001560573"/>
    </source>
</evidence>
<dbReference type="InterPro" id="IPR017853">
    <property type="entry name" value="GH"/>
</dbReference>
<gene>
    <name evidence="4" type="ORF">QTN47_16335</name>
</gene>
<dbReference type="Gene3D" id="3.20.20.80">
    <property type="entry name" value="Glycosidases"/>
    <property type="match status" value="1"/>
</dbReference>
<evidence type="ECO:0000259" key="3">
    <source>
        <dbReference type="SMART" id="SM00642"/>
    </source>
</evidence>
<dbReference type="PANTHER" id="PTHR43002">
    <property type="entry name" value="GLYCOGEN DEBRANCHING ENZYME"/>
    <property type="match status" value="1"/>
</dbReference>
<sequence length="854" mass="95185">MKRVFSLFLTLIAFSVACKKIGTPTQEQPATPSVTQQQGLITWSPDFPSANDTIVITFDASKGNKELSNVAGDVYIYSGVVTDQSNGGWKYVKYDWSVAAPAAAKAKALGNNKFSISFVPRSFYNVPQGEKILKLAVLFRNADGSKVARNADGSDMFIPVYDHTQLNLRFTNPEFEPKFNPVPVGVNASAIGDEVNISAISSQAANLTLMLNGVTFASAANATTISGKAKITVGGPQLIKVVANNSVEQSFLLTGIVEVADPPAGAKDGVTFINNGTSAIFKLYAPGKQNLFVIGDFNNWQPDPKGFMKRSLDGNIWWIQIDGLDPNKEYAYQYLVNGSLKIADPYCEKILDPDNDQYINASTYPNLKAYPTGKTTGIVSVMQGNPASYVWQVLNFTRPQKQNLVIYELHMRDFMAAHNYKTLEDTLSYLSRLGVNAIELMPVNEFEGNSSWGYNPDFYFSPDKYYGTKNELKALIDKCHQKGMAVVLDMVLNHSFGQSPMVQLYFENDKPAANSPWFNQQATHPYSVGYDFNHESQATKYFCKNVMRFWMQEYKIDGYRFDLSKGFTQKNSGDDVNAWSQYDASRIAIWKDYNNFIKTVDNNNFYVILEHFAEDREEQELSAEGMMLWNNLNASMNQATMGYSDGSDLSRGFYSAHGFTQPYNLVTYIESHDEERLMFKNIQYGNASGSYSVKDEATALNRQKMAAAFLFAMPGPKMIWQFGELGYDISIEQNGRTGEKPILWNYRNDPGRVALYNVFAKMASLKKNNEVFATTNFQYDLSGKTKSIKLTGTNSNVVVVGNFDVVPQEVKIPFPASGTWYDCLNGNAAITVSGNYAATLQPGEYHLFSSSILN</sequence>
<name>A0ABV3ZGX5_9BACT</name>
<dbReference type="Pfam" id="PF02922">
    <property type="entry name" value="CBM_48"/>
    <property type="match status" value="1"/>
</dbReference>
<dbReference type="InterPro" id="IPR006047">
    <property type="entry name" value="GH13_cat_dom"/>
</dbReference>
<comment type="similarity">
    <text evidence="1">Belongs to the glycosyl hydrolase 13 family.</text>
</comment>
<feature type="domain" description="Glycosyl hydrolase family 13 catalytic" evidence="3">
    <location>
        <begin position="408"/>
        <end position="766"/>
    </location>
</feature>
<accession>A0ABV3ZGX5</accession>
<dbReference type="SUPFAM" id="SSF81296">
    <property type="entry name" value="E set domains"/>
    <property type="match status" value="1"/>
</dbReference>
<protein>
    <submittedName>
        <fullName evidence="4">DUF4961 domain-containing protein</fullName>
    </submittedName>
</protein>
<comment type="caution">
    <text evidence="4">The sequence shown here is derived from an EMBL/GenBank/DDBJ whole genome shotgun (WGS) entry which is preliminary data.</text>
</comment>
<dbReference type="EMBL" id="JAULBC010000005">
    <property type="protein sequence ID" value="MEX6689078.1"/>
    <property type="molecule type" value="Genomic_DNA"/>
</dbReference>
<dbReference type="InterPro" id="IPR032522">
    <property type="entry name" value="DUF4961"/>
</dbReference>
<keyword evidence="2" id="KW-0732">Signal</keyword>
<organism evidence="4 5">
    <name type="scientific">Danxiaibacter flavus</name>
    <dbReference type="NCBI Taxonomy" id="3049108"/>
    <lineage>
        <taxon>Bacteria</taxon>
        <taxon>Pseudomonadati</taxon>
        <taxon>Bacteroidota</taxon>
        <taxon>Chitinophagia</taxon>
        <taxon>Chitinophagales</taxon>
        <taxon>Chitinophagaceae</taxon>
        <taxon>Danxiaibacter</taxon>
    </lineage>
</organism>
<dbReference type="InterPro" id="IPR013783">
    <property type="entry name" value="Ig-like_fold"/>
</dbReference>
<dbReference type="Gene3D" id="2.60.40.10">
    <property type="entry name" value="Immunoglobulins"/>
    <property type="match status" value="1"/>
</dbReference>